<dbReference type="eggNOG" id="KOG0137">
    <property type="taxonomic scope" value="Eukaryota"/>
</dbReference>
<name>K5XVT3_AGABU</name>
<dbReference type="Gene3D" id="2.40.110.20">
    <property type="match status" value="1"/>
</dbReference>
<evidence type="ECO:0000313" key="8">
    <source>
        <dbReference type="EMBL" id="EKM79290.1"/>
    </source>
</evidence>
<dbReference type="Gene3D" id="1.20.140.10">
    <property type="entry name" value="Butyryl-CoA Dehydrogenase, subunit A, domain 3"/>
    <property type="match status" value="1"/>
</dbReference>
<dbReference type="Pfam" id="PF02770">
    <property type="entry name" value="Acyl-CoA_dh_M"/>
    <property type="match status" value="1"/>
</dbReference>
<proteinExistence type="inferred from homology"/>
<dbReference type="EMBL" id="JH971390">
    <property type="protein sequence ID" value="EKM79290.1"/>
    <property type="molecule type" value="Genomic_DNA"/>
</dbReference>
<dbReference type="OMA" id="IEMVAMT"/>
<dbReference type="Gene3D" id="6.10.250.600">
    <property type="match status" value="1"/>
</dbReference>
<dbReference type="SUPFAM" id="SSF56645">
    <property type="entry name" value="Acyl-CoA dehydrogenase NM domain-like"/>
    <property type="match status" value="1"/>
</dbReference>
<organism evidence="8 9">
    <name type="scientific">Agaricus bisporus var. burnettii (strain JB137-S8 / ATCC MYA-4627 / FGSC 10392)</name>
    <name type="common">White button mushroom</name>
    <dbReference type="NCBI Taxonomy" id="597362"/>
    <lineage>
        <taxon>Eukaryota</taxon>
        <taxon>Fungi</taxon>
        <taxon>Dikarya</taxon>
        <taxon>Basidiomycota</taxon>
        <taxon>Agaricomycotina</taxon>
        <taxon>Agaricomycetes</taxon>
        <taxon>Agaricomycetidae</taxon>
        <taxon>Agaricales</taxon>
        <taxon>Agaricineae</taxon>
        <taxon>Agaricaceae</taxon>
        <taxon>Agaricus</taxon>
    </lineage>
</organism>
<gene>
    <name evidence="8" type="ORF">AGABI1DRAFT_120709</name>
</gene>
<dbReference type="KEGG" id="abp:AGABI1DRAFT120709"/>
<dbReference type="AlphaFoldDB" id="K5XVT3"/>
<keyword evidence="9" id="KW-1185">Reference proteome</keyword>
<dbReference type="InterPro" id="IPR006091">
    <property type="entry name" value="Acyl-CoA_Oxase/DH_mid-dom"/>
</dbReference>
<dbReference type="Pfam" id="PF18158">
    <property type="entry name" value="AidB_N"/>
    <property type="match status" value="1"/>
</dbReference>
<dbReference type="InterPro" id="IPR041504">
    <property type="entry name" value="AidB_N"/>
</dbReference>
<dbReference type="OrthoDB" id="10251155at2759"/>
<comment type="cofactor">
    <cofactor evidence="4">
        <name>FAD</name>
        <dbReference type="ChEBI" id="CHEBI:57692"/>
    </cofactor>
</comment>
<feature type="domain" description="Acyl-CoA dehydrogenase/oxidase C-terminal" evidence="5">
    <location>
        <begin position="296"/>
        <end position="459"/>
    </location>
</feature>
<evidence type="ECO:0000256" key="2">
    <source>
        <dbReference type="ARBA" id="ARBA00022630"/>
    </source>
</evidence>
<dbReference type="SUPFAM" id="SSF47203">
    <property type="entry name" value="Acyl-CoA dehydrogenase C-terminal domain-like"/>
    <property type="match status" value="1"/>
</dbReference>
<comment type="similarity">
    <text evidence="1 4">Belongs to the acyl-CoA dehydrogenase family.</text>
</comment>
<dbReference type="GeneID" id="18825693"/>
<keyword evidence="4" id="KW-0560">Oxidoreductase</keyword>
<dbReference type="PANTHER" id="PTHR42707">
    <property type="entry name" value="ACYL-COA DEHYDROGENASE"/>
    <property type="match status" value="1"/>
</dbReference>
<dbReference type="InterPro" id="IPR009100">
    <property type="entry name" value="AcylCoA_DH/oxidase_NM_dom_sf"/>
</dbReference>
<dbReference type="InterPro" id="IPR036250">
    <property type="entry name" value="AcylCo_DH-like_C"/>
</dbReference>
<dbReference type="Proteomes" id="UP000008493">
    <property type="component" value="Unassembled WGS sequence"/>
</dbReference>
<keyword evidence="2 4" id="KW-0285">Flavoprotein</keyword>
<evidence type="ECO:0000259" key="5">
    <source>
        <dbReference type="Pfam" id="PF00441"/>
    </source>
</evidence>
<evidence type="ECO:0000259" key="6">
    <source>
        <dbReference type="Pfam" id="PF02770"/>
    </source>
</evidence>
<evidence type="ECO:0000256" key="1">
    <source>
        <dbReference type="ARBA" id="ARBA00009347"/>
    </source>
</evidence>
<keyword evidence="3 4" id="KW-0274">FAD</keyword>
<evidence type="ECO:0000256" key="3">
    <source>
        <dbReference type="ARBA" id="ARBA00022827"/>
    </source>
</evidence>
<dbReference type="RefSeq" id="XP_007330000.1">
    <property type="nucleotide sequence ID" value="XM_007329938.1"/>
</dbReference>
<dbReference type="InterPro" id="IPR052904">
    <property type="entry name" value="Acyl-CoA_dehydrogenase-like"/>
</dbReference>
<dbReference type="PANTHER" id="PTHR42707:SF2">
    <property type="entry name" value="ACD11 DEHYDROGENASE"/>
    <property type="match status" value="1"/>
</dbReference>
<feature type="domain" description="Acyl-CoA oxidase/dehydrogenase middle" evidence="6">
    <location>
        <begin position="172"/>
        <end position="285"/>
    </location>
</feature>
<dbReference type="STRING" id="597362.K5XVT3"/>
<sequence length="594" mass="64898">MRIEEGFQQIPFPQQNVYTSDTVLPALLKRLLPKSIFEEIEPDLVRLGNDVINRIRDLGAEAHPPKLVQYDQWGRRVDELHTSEGWRNLKAIAQQEGIPAIFYERKYREHSRIYGFAKAALMAGDTHLVFCPLSMTDGAARTIELIGNQEAKNDILPRLISRDPSVAFTAGQWMTERPGGSDVSLTETTAVSTGHSARYGPKYSLNGLKWFSSATDGDISVALARTGTVEAGSRGLSLFLIPVRLPLFPSPSEPKPTSTSNNIFLHRLKNKIGTHALPTAELTLEGAEGYLLGNLNQGVKNITPVLNITRIWSSFHSVGNLRKCLGIATSYATVRRIQSGKVLLKDAPIHVAQLAEVNLLYRALCHFAFGAVELLGKAECGSGNKEEQEDVQRRLRILTPVLKGYTTEKACSGMEEAMVALGGAGYMEENGFGLCIRDALVEKIWEGTTTVLALDLVRSVADGKNLLAFISWACSIVASTPGVLTPGFEASFKLLDLAINELSTAYDAPISPLVPRPALLLVGSIASSIYLLEHAIWSHTHKELEADVDIEVFNRWIVQSGLEGYTEAVKKAKDAGKAGARVKANEKIVFGAKL</sequence>
<evidence type="ECO:0000259" key="7">
    <source>
        <dbReference type="Pfam" id="PF18158"/>
    </source>
</evidence>
<reference evidence="9" key="1">
    <citation type="journal article" date="2012" name="Proc. Natl. Acad. Sci. U.S.A.">
        <title>Genome sequence of the button mushroom Agaricus bisporus reveals mechanisms governing adaptation to a humic-rich ecological niche.</title>
        <authorList>
            <person name="Morin E."/>
            <person name="Kohler A."/>
            <person name="Baker A.R."/>
            <person name="Foulongne-Oriol M."/>
            <person name="Lombard V."/>
            <person name="Nagy L.G."/>
            <person name="Ohm R.A."/>
            <person name="Patyshakuliyeva A."/>
            <person name="Brun A."/>
            <person name="Aerts A.L."/>
            <person name="Bailey A.M."/>
            <person name="Billette C."/>
            <person name="Coutinho P.M."/>
            <person name="Deakin G."/>
            <person name="Doddapaneni H."/>
            <person name="Floudas D."/>
            <person name="Grimwood J."/>
            <person name="Hilden K."/>
            <person name="Kuees U."/>
            <person name="LaButti K.M."/>
            <person name="Lapidus A."/>
            <person name="Lindquist E.A."/>
            <person name="Lucas S.M."/>
            <person name="Murat C."/>
            <person name="Riley R.W."/>
            <person name="Salamov A.A."/>
            <person name="Schmutz J."/>
            <person name="Subramanian V."/>
            <person name="Woesten H.A.B."/>
            <person name="Xu J."/>
            <person name="Eastwood D.C."/>
            <person name="Foster G.D."/>
            <person name="Sonnenberg A.S."/>
            <person name="Cullen D."/>
            <person name="de Vries R.P."/>
            <person name="Lundell T."/>
            <person name="Hibbett D.S."/>
            <person name="Henrissat B."/>
            <person name="Burton K.S."/>
            <person name="Kerrigan R.W."/>
            <person name="Challen M.P."/>
            <person name="Grigoriev I.V."/>
            <person name="Martin F."/>
        </authorList>
    </citation>
    <scope>NUCLEOTIDE SEQUENCE [LARGE SCALE GENOMIC DNA]</scope>
    <source>
        <strain evidence="9">JB137-S8 / ATCC MYA-4627 / FGSC 10392</strain>
    </source>
</reference>
<dbReference type="InParanoid" id="K5XVT3"/>
<evidence type="ECO:0000313" key="9">
    <source>
        <dbReference type="Proteomes" id="UP000008493"/>
    </source>
</evidence>
<feature type="domain" description="Adaptive response protein AidB N-terminal" evidence="7">
    <location>
        <begin position="10"/>
        <end position="162"/>
    </location>
</feature>
<protein>
    <recommendedName>
        <fullName evidence="10">Acyl-CoA dehydrogenase/oxidase C-terminal domain-containing protein</fullName>
    </recommendedName>
</protein>
<accession>K5XVT3</accession>
<evidence type="ECO:0000256" key="4">
    <source>
        <dbReference type="RuleBase" id="RU362125"/>
    </source>
</evidence>
<evidence type="ECO:0008006" key="10">
    <source>
        <dbReference type="Google" id="ProtNLM"/>
    </source>
</evidence>
<dbReference type="HOGENOM" id="CLU_016513_1_0_1"/>
<dbReference type="GO" id="GO:0003995">
    <property type="term" value="F:acyl-CoA dehydrogenase activity"/>
    <property type="evidence" value="ECO:0007669"/>
    <property type="project" value="TreeGrafter"/>
</dbReference>
<dbReference type="InterPro" id="IPR009075">
    <property type="entry name" value="AcylCo_DH/oxidase_C"/>
</dbReference>
<dbReference type="Pfam" id="PF00441">
    <property type="entry name" value="Acyl-CoA_dh_1"/>
    <property type="match status" value="1"/>
</dbReference>